<evidence type="ECO:0000256" key="2">
    <source>
        <dbReference type="SAM" id="Phobius"/>
    </source>
</evidence>
<evidence type="ECO:0000313" key="4">
    <source>
        <dbReference type="Proteomes" id="UP001596044"/>
    </source>
</evidence>
<keyword evidence="2" id="KW-1133">Transmembrane helix</keyword>
<feature type="transmembrane region" description="Helical" evidence="2">
    <location>
        <begin position="389"/>
        <end position="410"/>
    </location>
</feature>
<protein>
    <submittedName>
        <fullName evidence="3">HupE/UreJ family protein</fullName>
    </submittedName>
</protein>
<proteinExistence type="predicted"/>
<sequence length="411" mass="45822">MYKLYQPLRIFVIAFVVFILCAAPFKQSAYAHAYSAAYTTLTLTKTQTEMTYALDELSVIELVGGDLNGNYMIEQEEFDAMKDKIGTMLKDHVILKIDNEPQAWTQVESFILDRKGDNSKVILKVLYPPISDSSSISLSDDQYVSDVKTNYVNLLTIQYGALKSTSALSGKDRTWIMRMSPEDYASLQTSIGQNGQAGDQQAGQAADQKAEVQQTEGESGAQAHEESTDKSSGWFSFFKLGVNHILSGYDHLLFIFSLLIARQSFKQYATMITAFTVAHSLTLTLMVLGMINVPSQLVEPAIALSICYVAADNMMRTNVSHRWLLTFLFGLIHGMGFADILKEMVIPKHELAVDLISFNLGIEVVQITILAIMLPLLFYFHRWKLSRRAIVAASGIVLLLGAIWLVQRLIA</sequence>
<feature type="compositionally biased region" description="Low complexity" evidence="1">
    <location>
        <begin position="192"/>
        <end position="207"/>
    </location>
</feature>
<gene>
    <name evidence="3" type="ORF">ACFPOG_04700</name>
</gene>
<accession>A0ABW0K2S1</accession>
<dbReference type="Proteomes" id="UP001596044">
    <property type="component" value="Unassembled WGS sequence"/>
</dbReference>
<keyword evidence="2" id="KW-0812">Transmembrane</keyword>
<evidence type="ECO:0000256" key="1">
    <source>
        <dbReference type="SAM" id="MobiDB-lite"/>
    </source>
</evidence>
<name>A0ABW0K2S1_9BACL</name>
<evidence type="ECO:0000313" key="3">
    <source>
        <dbReference type="EMBL" id="MFC5447545.1"/>
    </source>
</evidence>
<feature type="transmembrane region" description="Helical" evidence="2">
    <location>
        <begin position="268"/>
        <end position="287"/>
    </location>
</feature>
<dbReference type="RefSeq" id="WP_270884105.1">
    <property type="nucleotide sequence ID" value="NZ_JAQFVF010000061.1"/>
</dbReference>
<dbReference type="Pfam" id="PF13795">
    <property type="entry name" value="HupE_UreJ_2"/>
    <property type="match status" value="1"/>
</dbReference>
<dbReference type="EMBL" id="JBHSMJ010000008">
    <property type="protein sequence ID" value="MFC5447545.1"/>
    <property type="molecule type" value="Genomic_DNA"/>
</dbReference>
<reference evidence="4" key="1">
    <citation type="journal article" date="2019" name="Int. J. Syst. Evol. Microbiol.">
        <title>The Global Catalogue of Microorganisms (GCM) 10K type strain sequencing project: providing services to taxonomists for standard genome sequencing and annotation.</title>
        <authorList>
            <consortium name="The Broad Institute Genomics Platform"/>
            <consortium name="The Broad Institute Genome Sequencing Center for Infectious Disease"/>
            <person name="Wu L."/>
            <person name="Ma J."/>
        </authorList>
    </citation>
    <scope>NUCLEOTIDE SEQUENCE [LARGE SCALE GENOMIC DNA]</scope>
    <source>
        <strain evidence="4">KACC 11904</strain>
    </source>
</reference>
<dbReference type="InterPro" id="IPR032809">
    <property type="entry name" value="Put_HupE_UreJ"/>
</dbReference>
<feature type="transmembrane region" description="Helical" evidence="2">
    <location>
        <begin position="323"/>
        <end position="341"/>
    </location>
</feature>
<feature type="transmembrane region" description="Helical" evidence="2">
    <location>
        <begin position="361"/>
        <end position="380"/>
    </location>
</feature>
<keyword evidence="4" id="KW-1185">Reference proteome</keyword>
<comment type="caution">
    <text evidence="3">The sequence shown here is derived from an EMBL/GenBank/DDBJ whole genome shotgun (WGS) entry which is preliminary data.</text>
</comment>
<feature type="transmembrane region" description="Helical" evidence="2">
    <location>
        <begin position="240"/>
        <end position="261"/>
    </location>
</feature>
<feature type="region of interest" description="Disordered" evidence="1">
    <location>
        <begin position="190"/>
        <end position="227"/>
    </location>
</feature>
<organism evidence="3 4">
    <name type="scientific">Paenibacillus aestuarii</name>
    <dbReference type="NCBI Taxonomy" id="516965"/>
    <lineage>
        <taxon>Bacteria</taxon>
        <taxon>Bacillati</taxon>
        <taxon>Bacillota</taxon>
        <taxon>Bacilli</taxon>
        <taxon>Bacillales</taxon>
        <taxon>Paenibacillaceae</taxon>
        <taxon>Paenibacillus</taxon>
    </lineage>
</organism>
<keyword evidence="2" id="KW-0472">Membrane</keyword>